<feature type="region of interest" description="Disordered" evidence="1">
    <location>
        <begin position="72"/>
        <end position="121"/>
    </location>
</feature>
<feature type="domain" description="VPS9" evidence="2">
    <location>
        <begin position="447"/>
        <end position="607"/>
    </location>
</feature>
<dbReference type="EMBL" id="JANBOH010000041">
    <property type="protein sequence ID" value="KAJ1647023.1"/>
    <property type="molecule type" value="Genomic_DNA"/>
</dbReference>
<keyword evidence="4" id="KW-1185">Reference proteome</keyword>
<gene>
    <name evidence="3" type="ORF">LPJ64_001551</name>
</gene>
<dbReference type="Proteomes" id="UP001145021">
    <property type="component" value="Unassembled WGS sequence"/>
</dbReference>
<dbReference type="PANTHER" id="PTHR23101">
    <property type="entry name" value="RAB GDP/GTP EXCHANGE FACTOR"/>
    <property type="match status" value="1"/>
</dbReference>
<dbReference type="PROSITE" id="PS51205">
    <property type="entry name" value="VPS9"/>
    <property type="match status" value="1"/>
</dbReference>
<dbReference type="SUPFAM" id="SSF109993">
    <property type="entry name" value="VPS9 domain"/>
    <property type="match status" value="1"/>
</dbReference>
<dbReference type="GO" id="GO:0005829">
    <property type="term" value="C:cytosol"/>
    <property type="evidence" value="ECO:0007669"/>
    <property type="project" value="TreeGrafter"/>
</dbReference>
<name>A0A9W7XPS8_9FUNG</name>
<dbReference type="GO" id="GO:0031267">
    <property type="term" value="F:small GTPase binding"/>
    <property type="evidence" value="ECO:0007669"/>
    <property type="project" value="TreeGrafter"/>
</dbReference>
<dbReference type="InterPro" id="IPR003123">
    <property type="entry name" value="VPS9"/>
</dbReference>
<dbReference type="InterPro" id="IPR037191">
    <property type="entry name" value="VPS9_dom_sf"/>
</dbReference>
<dbReference type="Pfam" id="PF02204">
    <property type="entry name" value="VPS9"/>
    <property type="match status" value="1"/>
</dbReference>
<evidence type="ECO:0000256" key="1">
    <source>
        <dbReference type="SAM" id="MobiDB-lite"/>
    </source>
</evidence>
<evidence type="ECO:0000313" key="3">
    <source>
        <dbReference type="EMBL" id="KAJ1647023.1"/>
    </source>
</evidence>
<comment type="caution">
    <text evidence="3">The sequence shown here is derived from an EMBL/GenBank/DDBJ whole genome shotgun (WGS) entry which is preliminary data.</text>
</comment>
<protein>
    <recommendedName>
        <fullName evidence="2">VPS9 domain-containing protein</fullName>
    </recommendedName>
</protein>
<dbReference type="Gene3D" id="1.20.1050.80">
    <property type="entry name" value="VPS9 domain"/>
    <property type="match status" value="1"/>
</dbReference>
<dbReference type="AlphaFoldDB" id="A0A9W7XPS8"/>
<dbReference type="InterPro" id="IPR045046">
    <property type="entry name" value="Vps9-like"/>
</dbReference>
<feature type="region of interest" description="Disordered" evidence="1">
    <location>
        <begin position="686"/>
        <end position="709"/>
    </location>
</feature>
<evidence type="ECO:0000313" key="4">
    <source>
        <dbReference type="Proteomes" id="UP001145021"/>
    </source>
</evidence>
<organism evidence="3 4">
    <name type="scientific">Coemansia asiatica</name>
    <dbReference type="NCBI Taxonomy" id="1052880"/>
    <lineage>
        <taxon>Eukaryota</taxon>
        <taxon>Fungi</taxon>
        <taxon>Fungi incertae sedis</taxon>
        <taxon>Zoopagomycota</taxon>
        <taxon>Kickxellomycotina</taxon>
        <taxon>Kickxellomycetes</taxon>
        <taxon>Kickxellales</taxon>
        <taxon>Kickxellaceae</taxon>
        <taxon>Coemansia</taxon>
    </lineage>
</organism>
<evidence type="ECO:0000259" key="2">
    <source>
        <dbReference type="PROSITE" id="PS51205"/>
    </source>
</evidence>
<feature type="region of interest" description="Disordered" evidence="1">
    <location>
        <begin position="1"/>
        <end position="36"/>
    </location>
</feature>
<dbReference type="GO" id="GO:0030139">
    <property type="term" value="C:endocytic vesicle"/>
    <property type="evidence" value="ECO:0007669"/>
    <property type="project" value="TreeGrafter"/>
</dbReference>
<dbReference type="GO" id="GO:0005085">
    <property type="term" value="F:guanyl-nucleotide exchange factor activity"/>
    <property type="evidence" value="ECO:0007669"/>
    <property type="project" value="InterPro"/>
</dbReference>
<accession>A0A9W7XPS8</accession>
<dbReference type="GO" id="GO:0016192">
    <property type="term" value="P:vesicle-mediated transport"/>
    <property type="evidence" value="ECO:0007669"/>
    <property type="project" value="InterPro"/>
</dbReference>
<reference evidence="3" key="1">
    <citation type="submission" date="2022-07" db="EMBL/GenBank/DDBJ databases">
        <title>Phylogenomic reconstructions and comparative analyses of Kickxellomycotina fungi.</title>
        <authorList>
            <person name="Reynolds N.K."/>
            <person name="Stajich J.E."/>
            <person name="Barry K."/>
            <person name="Grigoriev I.V."/>
            <person name="Crous P."/>
            <person name="Smith M.E."/>
        </authorList>
    </citation>
    <scope>NUCLEOTIDE SEQUENCE</scope>
    <source>
        <strain evidence="3">NBRC 105413</strain>
    </source>
</reference>
<dbReference type="SMART" id="SM00167">
    <property type="entry name" value="VPS9"/>
    <property type="match status" value="1"/>
</dbReference>
<proteinExistence type="predicted"/>
<dbReference type="PANTHER" id="PTHR23101:SF97">
    <property type="entry name" value="DOMAIN PROTEIN, PUTATIVE (AFU_ORTHOLOGUE AFUA_2G10890)-RELATED"/>
    <property type="match status" value="1"/>
</dbReference>
<sequence>MFSRSLNSRQQTQNQQQQKGGVRRATVARSDPLSATTADEADVVGAINRLEPASDAATGYGQHAMLREIRPSSVQPAQATPGADGEIVRTGSFPSTGFSRSRKTSRTISGSNSNSNSIKTETAKETDDVAVLLGAESLGLRMWRYFQTSEEMADVRDMLGNSDTGLVLLPQATRNRMQPEDLGSLLNDNVLFTEQALGDQQAVRFTTVSGICGTVDRGSVAALGMLPPMEDMMQAVSATDSPRATLFDVLGKEIMGVTPLVRLRTVDVRQRRLPDGRMVLVAVTDVPLDRGLVVDSAVTTLSGRVSAQIDATFAALVPQAPTAITDSETVSVAIERIMQLAHAIELRAHQPASGADSGPFTWIAGRQKSQKADRVDIDGDAAQWQSHVAEFQDQVLGYLDALEQETSMCGDSESRRRICVALVECVEKLVTEAVYLRVFAPWSSDDRAQDEAFAAKVAALNVAGIGLDHLGLKSSSESRRDLLRICAETGELLGRMDRVRSPAEKLKLIVDAHRLVVDRMDRLNEKIRASAATGSKSTAPDLLSADGILPLLIYSVVRANPPRFISNLRFVQRFRTHALLASQFEYCLTNIDAVASFVQSVDARKAVGLPAASNVVDRAVVTPALNALHNLLVNNVVSSVGIDVVQGVADGSKKVAVGVFDATVGKLLDSGPLIFRAPWRTASEDKELENRGVDGRDDKTKSVSRVDGDDPRVISGVRSALSSASEQLSHEIRGHLPDETRNGLPRAHLRNAPKPAVIDRFLAMHAGELTINDVSQLLASYKELASYLEK</sequence>